<feature type="non-terminal residue" evidence="3">
    <location>
        <position position="353"/>
    </location>
</feature>
<reference evidence="3 4" key="1">
    <citation type="journal article" date="2021" name="Sci. Rep.">
        <title>Genome sequencing of the multicellular alga Astrephomene provides insights into convergent evolution of germ-soma differentiation.</title>
        <authorList>
            <person name="Yamashita S."/>
            <person name="Yamamoto K."/>
            <person name="Matsuzaki R."/>
            <person name="Suzuki S."/>
            <person name="Yamaguchi H."/>
            <person name="Hirooka S."/>
            <person name="Minakuchi Y."/>
            <person name="Miyagishima S."/>
            <person name="Kawachi M."/>
            <person name="Toyoda A."/>
            <person name="Nozaki H."/>
        </authorList>
    </citation>
    <scope>NUCLEOTIDE SEQUENCE [LARGE SCALE GENOMIC DNA]</scope>
    <source>
        <strain evidence="3 4">NIES-4017</strain>
    </source>
</reference>
<evidence type="ECO:0000313" key="4">
    <source>
        <dbReference type="Proteomes" id="UP001054857"/>
    </source>
</evidence>
<feature type="region of interest" description="Disordered" evidence="1">
    <location>
        <begin position="124"/>
        <end position="145"/>
    </location>
</feature>
<evidence type="ECO:0000256" key="1">
    <source>
        <dbReference type="SAM" id="MobiDB-lite"/>
    </source>
</evidence>
<feature type="compositionally biased region" description="Gly residues" evidence="1">
    <location>
        <begin position="228"/>
        <end position="243"/>
    </location>
</feature>
<dbReference type="EMBL" id="BMAR01000001">
    <property type="protein sequence ID" value="GFR40908.1"/>
    <property type="molecule type" value="Genomic_DNA"/>
</dbReference>
<feature type="non-terminal residue" evidence="3">
    <location>
        <position position="1"/>
    </location>
</feature>
<feature type="chain" id="PRO_5041911635" evidence="2">
    <location>
        <begin position="27"/>
        <end position="353"/>
    </location>
</feature>
<gene>
    <name evidence="3" type="ORF">Agub_g1563</name>
</gene>
<feature type="compositionally biased region" description="Low complexity" evidence="1">
    <location>
        <begin position="244"/>
        <end position="253"/>
    </location>
</feature>
<sequence length="353" mass="34713">RRRMCSRMRLFVCVLLANAMSHPVLAKTSLTLHDAAVLLSALVLALPGPSRHAAQADPLAPLRPRRSRMAAVAALEALKQLLLAGGARALHSLQGRPVKSNTLNAAVAAAAAAAAASGAGSTSSLSSPSLSAPAPPAPSAPGSPARLARLVDHCMDLLAWGDFTSAQEVAGDPGSAGMGADVAGAAAGVVGQLAVLGVVGRFPEYAASSSRSLVRLLVLPTLQGAGGGGGAGGQAGGGGGAARGGPAAPVPGSGAPPGVLDVAAGHAAAAVWALVSNPQCRAWAQQFRSDPAAQRVLLLLVRRGTRGGTRARFATARLFAAATLGQLAVQGAIPASSLPELLSPDSGLPAALL</sequence>
<organism evidence="3 4">
    <name type="scientific">Astrephomene gubernaculifera</name>
    <dbReference type="NCBI Taxonomy" id="47775"/>
    <lineage>
        <taxon>Eukaryota</taxon>
        <taxon>Viridiplantae</taxon>
        <taxon>Chlorophyta</taxon>
        <taxon>core chlorophytes</taxon>
        <taxon>Chlorophyceae</taxon>
        <taxon>CS clade</taxon>
        <taxon>Chlamydomonadales</taxon>
        <taxon>Astrephomenaceae</taxon>
        <taxon>Astrephomene</taxon>
    </lineage>
</organism>
<evidence type="ECO:0000313" key="3">
    <source>
        <dbReference type="EMBL" id="GFR40908.1"/>
    </source>
</evidence>
<evidence type="ECO:0000256" key="2">
    <source>
        <dbReference type="SAM" id="SignalP"/>
    </source>
</evidence>
<proteinExistence type="predicted"/>
<comment type="caution">
    <text evidence="3">The sequence shown here is derived from an EMBL/GenBank/DDBJ whole genome shotgun (WGS) entry which is preliminary data.</text>
</comment>
<keyword evidence="2" id="KW-0732">Signal</keyword>
<feature type="signal peptide" evidence="2">
    <location>
        <begin position="1"/>
        <end position="26"/>
    </location>
</feature>
<accession>A0AAD3HHK1</accession>
<dbReference type="Proteomes" id="UP001054857">
    <property type="component" value="Unassembled WGS sequence"/>
</dbReference>
<name>A0AAD3HHK1_9CHLO</name>
<keyword evidence="4" id="KW-1185">Reference proteome</keyword>
<protein>
    <submittedName>
        <fullName evidence="3">Uncharacterized protein</fullName>
    </submittedName>
</protein>
<dbReference type="AlphaFoldDB" id="A0AAD3HHK1"/>
<feature type="region of interest" description="Disordered" evidence="1">
    <location>
        <begin position="228"/>
        <end position="253"/>
    </location>
</feature>